<evidence type="ECO:0000256" key="4">
    <source>
        <dbReference type="ARBA" id="ARBA00022989"/>
    </source>
</evidence>
<evidence type="ECO:0000313" key="8">
    <source>
        <dbReference type="EMBL" id="VDM56208.1"/>
    </source>
</evidence>
<dbReference type="AlphaFoldDB" id="A0A158PFZ3"/>
<dbReference type="WBParaSite" id="ACOC_0000462201-mRNA-1">
    <property type="protein sequence ID" value="ACOC_0000462201-mRNA-1"/>
    <property type="gene ID" value="ACOC_0000462201"/>
</dbReference>
<comment type="subcellular location">
    <subcellularLocation>
        <location evidence="1">Membrane</location>
        <topology evidence="1">Multi-pass membrane protein</topology>
    </subcellularLocation>
</comment>
<comment type="similarity">
    <text evidence="2">Belongs to the polycystin family.</text>
</comment>
<dbReference type="PANTHER" id="PTHR10877">
    <property type="entry name" value="POLYCYSTIN FAMILY MEMBER"/>
    <property type="match status" value="1"/>
</dbReference>
<evidence type="ECO:0000256" key="1">
    <source>
        <dbReference type="ARBA" id="ARBA00004141"/>
    </source>
</evidence>
<dbReference type="InterPro" id="IPR013122">
    <property type="entry name" value="PKD1_2_channel"/>
</dbReference>
<dbReference type="Pfam" id="PF08016">
    <property type="entry name" value="PKD_channel"/>
    <property type="match status" value="1"/>
</dbReference>
<accession>A0A158PFZ3</accession>
<keyword evidence="9" id="KW-1185">Reference proteome</keyword>
<reference evidence="8 9" key="2">
    <citation type="submission" date="2018-11" db="EMBL/GenBank/DDBJ databases">
        <authorList>
            <consortium name="Pathogen Informatics"/>
        </authorList>
    </citation>
    <scope>NUCLEOTIDE SEQUENCE [LARGE SCALE GENOMIC DNA]</scope>
    <source>
        <strain evidence="8 9">Costa Rica</strain>
    </source>
</reference>
<evidence type="ECO:0000256" key="3">
    <source>
        <dbReference type="ARBA" id="ARBA00022692"/>
    </source>
</evidence>
<evidence type="ECO:0000256" key="6">
    <source>
        <dbReference type="SAM" id="Phobius"/>
    </source>
</evidence>
<dbReference type="OrthoDB" id="444119at2759"/>
<evidence type="ECO:0000256" key="2">
    <source>
        <dbReference type="ARBA" id="ARBA00007200"/>
    </source>
</evidence>
<dbReference type="InterPro" id="IPR051223">
    <property type="entry name" value="Polycystin"/>
</dbReference>
<evidence type="ECO:0000256" key="5">
    <source>
        <dbReference type="ARBA" id="ARBA00023136"/>
    </source>
</evidence>
<feature type="transmembrane region" description="Helical" evidence="6">
    <location>
        <begin position="60"/>
        <end position="82"/>
    </location>
</feature>
<protein>
    <submittedName>
        <fullName evidence="10">PKD_channel domain-containing protein</fullName>
    </submittedName>
</protein>
<proteinExistence type="inferred from homology"/>
<keyword evidence="4 6" id="KW-1133">Transmembrane helix</keyword>
<keyword evidence="3 6" id="KW-0812">Transmembrane</keyword>
<dbReference type="STRING" id="334426.A0A158PFZ3"/>
<dbReference type="GO" id="GO:0005262">
    <property type="term" value="F:calcium channel activity"/>
    <property type="evidence" value="ECO:0007669"/>
    <property type="project" value="TreeGrafter"/>
</dbReference>
<name>A0A158PFZ3_ANGCS</name>
<dbReference type="GO" id="GO:0050982">
    <property type="term" value="P:detection of mechanical stimulus"/>
    <property type="evidence" value="ECO:0007669"/>
    <property type="project" value="TreeGrafter"/>
</dbReference>
<evidence type="ECO:0000313" key="10">
    <source>
        <dbReference type="WBParaSite" id="ACOC_0000462201-mRNA-1"/>
    </source>
</evidence>
<feature type="domain" description="Polycystin cation channel PKD1/PKD2" evidence="7">
    <location>
        <begin position="19"/>
        <end position="87"/>
    </location>
</feature>
<dbReference type="EMBL" id="UYYA01003822">
    <property type="protein sequence ID" value="VDM56208.1"/>
    <property type="molecule type" value="Genomic_DNA"/>
</dbReference>
<dbReference type="Proteomes" id="UP000267027">
    <property type="component" value="Unassembled WGS sequence"/>
</dbReference>
<evidence type="ECO:0000259" key="7">
    <source>
        <dbReference type="Pfam" id="PF08016"/>
    </source>
</evidence>
<organism evidence="10">
    <name type="scientific">Angiostrongylus costaricensis</name>
    <name type="common">Nematode worm</name>
    <dbReference type="NCBI Taxonomy" id="334426"/>
    <lineage>
        <taxon>Eukaryota</taxon>
        <taxon>Metazoa</taxon>
        <taxon>Ecdysozoa</taxon>
        <taxon>Nematoda</taxon>
        <taxon>Chromadorea</taxon>
        <taxon>Rhabditida</taxon>
        <taxon>Rhabditina</taxon>
        <taxon>Rhabditomorpha</taxon>
        <taxon>Strongyloidea</taxon>
        <taxon>Metastrongylidae</taxon>
        <taxon>Angiostrongylus</taxon>
    </lineage>
</organism>
<gene>
    <name evidence="8" type="ORF">ACOC_LOCUS4623</name>
</gene>
<reference evidence="10" key="1">
    <citation type="submission" date="2016-04" db="UniProtKB">
        <authorList>
            <consortium name="WormBaseParasite"/>
        </authorList>
    </citation>
    <scope>IDENTIFICATION</scope>
</reference>
<sequence>MKSTGMNTFFLDAITDAFFNDVLDTQENFNNVAAVILFLTWMSKVFEPLSATLSRSTKDIGGFAVMFAVLFFAYAQFGYLMFGTQVMDSGISIKNMLLPIINDSYVEVKAELARQQEVQRIFDWLRRVVIEKPSFNYF</sequence>
<evidence type="ECO:0000313" key="9">
    <source>
        <dbReference type="Proteomes" id="UP000267027"/>
    </source>
</evidence>
<dbReference type="GO" id="GO:0016020">
    <property type="term" value="C:membrane"/>
    <property type="evidence" value="ECO:0007669"/>
    <property type="project" value="UniProtKB-SubCell"/>
</dbReference>
<keyword evidence="5 6" id="KW-0472">Membrane</keyword>
<dbReference type="PANTHER" id="PTHR10877:SF183">
    <property type="entry name" value="AT14535P-RELATED"/>
    <property type="match status" value="1"/>
</dbReference>